<dbReference type="EMBL" id="MPUH01000237">
    <property type="protein sequence ID" value="OMJ85432.1"/>
    <property type="molecule type" value="Genomic_DNA"/>
</dbReference>
<protein>
    <submittedName>
        <fullName evidence="1">Uncharacterized protein</fullName>
    </submittedName>
</protein>
<reference evidence="1 2" key="1">
    <citation type="submission" date="2016-11" db="EMBL/GenBank/DDBJ databases">
        <title>The macronuclear genome of Stentor coeruleus: a giant cell with tiny introns.</title>
        <authorList>
            <person name="Slabodnick M."/>
            <person name="Ruby J.G."/>
            <person name="Reiff S.B."/>
            <person name="Swart E.C."/>
            <person name="Gosai S."/>
            <person name="Prabakaran S."/>
            <person name="Witkowska E."/>
            <person name="Larue G.E."/>
            <person name="Fisher S."/>
            <person name="Freeman R.M."/>
            <person name="Gunawardena J."/>
            <person name="Chu W."/>
            <person name="Stover N.A."/>
            <person name="Gregory B.D."/>
            <person name="Nowacki M."/>
            <person name="Derisi J."/>
            <person name="Roy S.W."/>
            <person name="Marshall W.F."/>
            <person name="Sood P."/>
        </authorList>
    </citation>
    <scope>NUCLEOTIDE SEQUENCE [LARGE SCALE GENOMIC DNA]</scope>
    <source>
        <strain evidence="1">WM001</strain>
    </source>
</reference>
<sequence length="84" mass="9780">MSIIRTKLQLKRPRNFVSDEAPKKKVQTSTLTKAEEAFKQHREKNFDKNIGEKVKKTHRAKVEKYNKLLTDLPEHNDIPRVGPG</sequence>
<organism evidence="1 2">
    <name type="scientific">Stentor coeruleus</name>
    <dbReference type="NCBI Taxonomy" id="5963"/>
    <lineage>
        <taxon>Eukaryota</taxon>
        <taxon>Sar</taxon>
        <taxon>Alveolata</taxon>
        <taxon>Ciliophora</taxon>
        <taxon>Postciliodesmatophora</taxon>
        <taxon>Heterotrichea</taxon>
        <taxon>Heterotrichida</taxon>
        <taxon>Stentoridae</taxon>
        <taxon>Stentor</taxon>
    </lineage>
</organism>
<keyword evidence="2" id="KW-1185">Reference proteome</keyword>
<dbReference type="PANTHER" id="PTHR13282:SF6">
    <property type="entry name" value="PROTEIN FAM32A"/>
    <property type="match status" value="1"/>
</dbReference>
<gene>
    <name evidence="1" type="ORF">SteCoe_13275</name>
</gene>
<dbReference type="GO" id="GO:0005730">
    <property type="term" value="C:nucleolus"/>
    <property type="evidence" value="ECO:0007669"/>
    <property type="project" value="TreeGrafter"/>
</dbReference>
<dbReference type="PANTHER" id="PTHR13282">
    <property type="entry name" value="PROTEIN FAM32A"/>
    <property type="match status" value="1"/>
</dbReference>
<evidence type="ECO:0000313" key="1">
    <source>
        <dbReference type="EMBL" id="OMJ85432.1"/>
    </source>
</evidence>
<comment type="caution">
    <text evidence="1">The sequence shown here is derived from an EMBL/GenBank/DDBJ whole genome shotgun (WGS) entry which is preliminary data.</text>
</comment>
<dbReference type="OrthoDB" id="205403at2759"/>
<name>A0A1R2C8V1_9CILI</name>
<dbReference type="AlphaFoldDB" id="A0A1R2C8V1"/>
<dbReference type="Proteomes" id="UP000187209">
    <property type="component" value="Unassembled WGS sequence"/>
</dbReference>
<proteinExistence type="predicted"/>
<accession>A0A1R2C8V1</accession>
<dbReference type="InterPro" id="IPR013865">
    <property type="entry name" value="FAM32A"/>
</dbReference>
<evidence type="ECO:0000313" key="2">
    <source>
        <dbReference type="Proteomes" id="UP000187209"/>
    </source>
</evidence>